<dbReference type="Pfam" id="PF00825">
    <property type="entry name" value="Ribonuclease_P"/>
    <property type="match status" value="1"/>
</dbReference>
<dbReference type="SUPFAM" id="SSF54211">
    <property type="entry name" value="Ribosomal protein S5 domain 2-like"/>
    <property type="match status" value="1"/>
</dbReference>
<name>A0A1G2CJ27_9BACT</name>
<dbReference type="GO" id="GO:0004526">
    <property type="term" value="F:ribonuclease P activity"/>
    <property type="evidence" value="ECO:0007669"/>
    <property type="project" value="InterPro"/>
</dbReference>
<proteinExistence type="predicted"/>
<protein>
    <submittedName>
        <fullName evidence="6">Uncharacterized protein</fullName>
    </submittedName>
</protein>
<accession>A0A1G2CJ27</accession>
<dbReference type="InterPro" id="IPR000100">
    <property type="entry name" value="RNase_P"/>
</dbReference>
<organism evidence="6 7">
    <name type="scientific">Candidatus Liptonbacteria bacterium RIFCSPLOWO2_01_FULL_56_20</name>
    <dbReference type="NCBI Taxonomy" id="1798652"/>
    <lineage>
        <taxon>Bacteria</taxon>
        <taxon>Candidatus Liptoniibacteriota</taxon>
    </lineage>
</organism>
<keyword evidence="5" id="KW-0694">RNA-binding</keyword>
<dbReference type="Gene3D" id="3.30.230.10">
    <property type="match status" value="1"/>
</dbReference>
<keyword evidence="4" id="KW-0378">Hydrolase</keyword>
<dbReference type="GO" id="GO:0000049">
    <property type="term" value="F:tRNA binding"/>
    <property type="evidence" value="ECO:0007669"/>
    <property type="project" value="InterPro"/>
</dbReference>
<dbReference type="Proteomes" id="UP000178495">
    <property type="component" value="Unassembled WGS sequence"/>
</dbReference>
<evidence type="ECO:0000256" key="3">
    <source>
        <dbReference type="ARBA" id="ARBA00022759"/>
    </source>
</evidence>
<sequence>MFSKKLRLSIKNTPRRPEEILNAPHITLKTSRNQVNHNRFGVIVSAKVEPKAVLRHRLKRRLAAILSGWPSLGADLLFILRTQEKNLPRATLKKETDALLRRLLQKRRADPAAGAA</sequence>
<evidence type="ECO:0000256" key="2">
    <source>
        <dbReference type="ARBA" id="ARBA00022722"/>
    </source>
</evidence>
<comment type="caution">
    <text evidence="6">The sequence shown here is derived from an EMBL/GenBank/DDBJ whole genome shotgun (WGS) entry which is preliminary data.</text>
</comment>
<dbReference type="AlphaFoldDB" id="A0A1G2CJ27"/>
<keyword evidence="3" id="KW-0255">Endonuclease</keyword>
<keyword evidence="2" id="KW-0540">Nuclease</keyword>
<gene>
    <name evidence="6" type="ORF">A3A43_01270</name>
</gene>
<dbReference type="InterPro" id="IPR014721">
    <property type="entry name" value="Ribsml_uS5_D2-typ_fold_subgr"/>
</dbReference>
<reference evidence="6 7" key="1">
    <citation type="journal article" date="2016" name="Nat. Commun.">
        <title>Thousands of microbial genomes shed light on interconnected biogeochemical processes in an aquifer system.</title>
        <authorList>
            <person name="Anantharaman K."/>
            <person name="Brown C.T."/>
            <person name="Hug L.A."/>
            <person name="Sharon I."/>
            <person name="Castelle C.J."/>
            <person name="Probst A.J."/>
            <person name="Thomas B.C."/>
            <person name="Singh A."/>
            <person name="Wilkins M.J."/>
            <person name="Karaoz U."/>
            <person name="Brodie E.L."/>
            <person name="Williams K.H."/>
            <person name="Hubbard S.S."/>
            <person name="Banfield J.F."/>
        </authorList>
    </citation>
    <scope>NUCLEOTIDE SEQUENCE [LARGE SCALE GENOMIC DNA]</scope>
</reference>
<keyword evidence="1" id="KW-0819">tRNA processing</keyword>
<evidence type="ECO:0000313" key="6">
    <source>
        <dbReference type="EMBL" id="OGZ01404.1"/>
    </source>
</evidence>
<evidence type="ECO:0000256" key="1">
    <source>
        <dbReference type="ARBA" id="ARBA00022694"/>
    </source>
</evidence>
<dbReference type="STRING" id="1798652.A3A43_01270"/>
<dbReference type="GO" id="GO:0008033">
    <property type="term" value="P:tRNA processing"/>
    <property type="evidence" value="ECO:0007669"/>
    <property type="project" value="UniProtKB-KW"/>
</dbReference>
<evidence type="ECO:0000256" key="5">
    <source>
        <dbReference type="ARBA" id="ARBA00022884"/>
    </source>
</evidence>
<dbReference type="EMBL" id="MHLC01000012">
    <property type="protein sequence ID" value="OGZ01404.1"/>
    <property type="molecule type" value="Genomic_DNA"/>
</dbReference>
<dbReference type="InterPro" id="IPR020568">
    <property type="entry name" value="Ribosomal_Su5_D2-typ_SF"/>
</dbReference>
<evidence type="ECO:0000313" key="7">
    <source>
        <dbReference type="Proteomes" id="UP000178495"/>
    </source>
</evidence>
<evidence type="ECO:0000256" key="4">
    <source>
        <dbReference type="ARBA" id="ARBA00022801"/>
    </source>
</evidence>